<proteinExistence type="predicted"/>
<dbReference type="AlphaFoldDB" id="A0A4Y8Q5X3"/>
<dbReference type="EMBL" id="MYFO01000009">
    <property type="protein sequence ID" value="TFE88590.1"/>
    <property type="molecule type" value="Genomic_DNA"/>
</dbReference>
<comment type="caution">
    <text evidence="1">The sequence shown here is derived from an EMBL/GenBank/DDBJ whole genome shotgun (WGS) entry which is preliminary data.</text>
</comment>
<reference evidence="1 2" key="1">
    <citation type="submission" date="2017-03" db="EMBL/GenBank/DDBJ databases">
        <title>Isolation of Levoglucosan Utilizing Bacteria.</title>
        <authorList>
            <person name="Arya A.S."/>
        </authorList>
    </citation>
    <scope>NUCLEOTIDE SEQUENCE [LARGE SCALE GENOMIC DNA]</scope>
    <source>
        <strain evidence="1 2">MEC069</strain>
    </source>
</reference>
<accession>A0A4Y8Q5X3</accession>
<sequence>MKETVIDALLHPKESFERTEALRECAADLGENPSGTLPAVAVEFLNSYQTEDQVQAALIGIALHRLARSRTPQIGVLARLFPALFMDWEPHIRKEAEAIFAGLSTKDVFGQLTEMVGMEEGTEVDRYYAFNVISTVDYDDLT</sequence>
<keyword evidence="2" id="KW-1185">Reference proteome</keyword>
<dbReference type="RefSeq" id="WP_134751955.1">
    <property type="nucleotide sequence ID" value="NZ_MYFO02000002.1"/>
</dbReference>
<gene>
    <name evidence="1" type="ORF">B5M42_09055</name>
</gene>
<name>A0A4Y8Q5X3_9BACL</name>
<evidence type="ECO:0000313" key="2">
    <source>
        <dbReference type="Proteomes" id="UP000298246"/>
    </source>
</evidence>
<organism evidence="1 2">
    <name type="scientific">Paenibacillus athensensis</name>
    <dbReference type="NCBI Taxonomy" id="1967502"/>
    <lineage>
        <taxon>Bacteria</taxon>
        <taxon>Bacillati</taxon>
        <taxon>Bacillota</taxon>
        <taxon>Bacilli</taxon>
        <taxon>Bacillales</taxon>
        <taxon>Paenibacillaceae</taxon>
        <taxon>Paenibacillus</taxon>
    </lineage>
</organism>
<protein>
    <submittedName>
        <fullName evidence="1">Uncharacterized protein</fullName>
    </submittedName>
</protein>
<dbReference type="Proteomes" id="UP000298246">
    <property type="component" value="Unassembled WGS sequence"/>
</dbReference>
<evidence type="ECO:0000313" key="1">
    <source>
        <dbReference type="EMBL" id="TFE88590.1"/>
    </source>
</evidence>